<dbReference type="GO" id="GO:0005737">
    <property type="term" value="C:cytoplasm"/>
    <property type="evidence" value="ECO:0007669"/>
    <property type="project" value="TreeGrafter"/>
</dbReference>
<protein>
    <submittedName>
        <fullName evidence="2">NAD-dependent epimerase/dehydratase family protein</fullName>
    </submittedName>
</protein>
<keyword evidence="3" id="KW-1185">Reference proteome</keyword>
<dbReference type="EMBL" id="JAEACQ010000269">
    <property type="protein sequence ID" value="MBL7631396.1"/>
    <property type="molecule type" value="Genomic_DNA"/>
</dbReference>
<proteinExistence type="predicted"/>
<evidence type="ECO:0000313" key="3">
    <source>
        <dbReference type="Proteomes" id="UP000604475"/>
    </source>
</evidence>
<name>A0A937UUP9_9ACTN</name>
<dbReference type="SUPFAM" id="SSF51735">
    <property type="entry name" value="NAD(P)-binding Rossmann-fold domains"/>
    <property type="match status" value="1"/>
</dbReference>
<evidence type="ECO:0000259" key="1">
    <source>
        <dbReference type="Pfam" id="PF01370"/>
    </source>
</evidence>
<dbReference type="Gene3D" id="3.40.50.720">
    <property type="entry name" value="NAD(P)-binding Rossmann-like Domain"/>
    <property type="match status" value="1"/>
</dbReference>
<evidence type="ECO:0000313" key="2">
    <source>
        <dbReference type="EMBL" id="MBL7631396.1"/>
    </source>
</evidence>
<dbReference type="InterPro" id="IPR051783">
    <property type="entry name" value="NAD(P)-dependent_oxidoreduct"/>
</dbReference>
<dbReference type="GO" id="GO:0004029">
    <property type="term" value="F:aldehyde dehydrogenase (NAD+) activity"/>
    <property type="evidence" value="ECO:0007669"/>
    <property type="project" value="TreeGrafter"/>
</dbReference>
<sequence length="331" mass="34267">MKTLVTGATGKVGAAVVSAALAAGHQVRALVRDPARAAGVLPPPAAATALELVQGDVTDPGSLERAVVGCELVFNAMGVPEQWLADVSLFERVNVGGSENVAKAAAAAGARRLVHTSTVNVFDAPPGGRFDESCLAATPKPNAYDRSKQRAEEAVLAAAAGTRLAVVLANSATVYGPGPMTAASMEKRMFAPAVRGLLPAVPPGGFGVVFTESLARGHLLAAERGEPGQRYILCDGHVTLAELVGTVVEVAGRGRRPLFTMPTPAAVALAATGEAAARITRRPPPLARGQLAYLRWNAHPDASRARRDLGWEPTPLRDGLRRTLEAAGLLR</sequence>
<dbReference type="InterPro" id="IPR001509">
    <property type="entry name" value="Epimerase_deHydtase"/>
</dbReference>
<accession>A0A937UUP9</accession>
<dbReference type="RefSeq" id="WP_203008191.1">
    <property type="nucleotide sequence ID" value="NZ_JADWYU010000259.1"/>
</dbReference>
<organism evidence="2 3">
    <name type="scientific">Frankia nepalensis</name>
    <dbReference type="NCBI Taxonomy" id="1836974"/>
    <lineage>
        <taxon>Bacteria</taxon>
        <taxon>Bacillati</taxon>
        <taxon>Actinomycetota</taxon>
        <taxon>Actinomycetes</taxon>
        <taxon>Frankiales</taxon>
        <taxon>Frankiaceae</taxon>
        <taxon>Frankia</taxon>
    </lineage>
</organism>
<feature type="domain" description="NAD-dependent epimerase/dehydratase" evidence="1">
    <location>
        <begin position="4"/>
        <end position="197"/>
    </location>
</feature>
<dbReference type="PANTHER" id="PTHR48079">
    <property type="entry name" value="PROTEIN YEEZ"/>
    <property type="match status" value="1"/>
</dbReference>
<reference evidence="2" key="1">
    <citation type="submission" date="2020-12" db="EMBL/GenBank/DDBJ databases">
        <title>Genomic characterization of non-nitrogen-fixing Frankia strains.</title>
        <authorList>
            <person name="Carlos-Shanley C."/>
            <person name="Guerra T."/>
            <person name="Hahn D."/>
        </authorList>
    </citation>
    <scope>NUCLEOTIDE SEQUENCE</scope>
    <source>
        <strain evidence="2">CN6</strain>
    </source>
</reference>
<dbReference type="PANTHER" id="PTHR48079:SF6">
    <property type="entry name" value="NAD(P)-BINDING DOMAIN-CONTAINING PROTEIN-RELATED"/>
    <property type="match status" value="1"/>
</dbReference>
<comment type="caution">
    <text evidence="2">The sequence shown here is derived from an EMBL/GenBank/DDBJ whole genome shotgun (WGS) entry which is preliminary data.</text>
</comment>
<dbReference type="AlphaFoldDB" id="A0A937UUP9"/>
<dbReference type="Proteomes" id="UP000604475">
    <property type="component" value="Unassembled WGS sequence"/>
</dbReference>
<dbReference type="InterPro" id="IPR036291">
    <property type="entry name" value="NAD(P)-bd_dom_sf"/>
</dbReference>
<gene>
    <name evidence="2" type="ORF">I7412_30400</name>
</gene>
<dbReference type="Pfam" id="PF01370">
    <property type="entry name" value="Epimerase"/>
    <property type="match status" value="1"/>
</dbReference>